<sequence>MDASILRRLLNCNLTEEESLPIQLEEYELTDGIIECEASIYVKIHSLKENFVSLQGFTLAMSKALNCRDVRVSRMMGSVFHVFFPSLGEKKRIYEIGPWCFDNQLLVIKKWRRGEDPLKIDFDSYFFWTQVRGLKGESFTKDVAHKIIKSFNGCEAVE</sequence>
<evidence type="ECO:0000313" key="1">
    <source>
        <dbReference type="EMBL" id="GAA0156988.1"/>
    </source>
</evidence>
<dbReference type="EMBL" id="BAABME010002996">
    <property type="protein sequence ID" value="GAA0156988.1"/>
    <property type="molecule type" value="Genomic_DNA"/>
</dbReference>
<proteinExistence type="predicted"/>
<organism evidence="1 2">
    <name type="scientific">Lithospermum erythrorhizon</name>
    <name type="common">Purple gromwell</name>
    <name type="synonym">Lithospermum officinale var. erythrorhizon</name>
    <dbReference type="NCBI Taxonomy" id="34254"/>
    <lineage>
        <taxon>Eukaryota</taxon>
        <taxon>Viridiplantae</taxon>
        <taxon>Streptophyta</taxon>
        <taxon>Embryophyta</taxon>
        <taxon>Tracheophyta</taxon>
        <taxon>Spermatophyta</taxon>
        <taxon>Magnoliopsida</taxon>
        <taxon>eudicotyledons</taxon>
        <taxon>Gunneridae</taxon>
        <taxon>Pentapetalae</taxon>
        <taxon>asterids</taxon>
        <taxon>lamiids</taxon>
        <taxon>Boraginales</taxon>
        <taxon>Boraginaceae</taxon>
        <taxon>Boraginoideae</taxon>
        <taxon>Lithospermeae</taxon>
        <taxon>Lithospermum</taxon>
    </lineage>
</organism>
<evidence type="ECO:0008006" key="3">
    <source>
        <dbReference type="Google" id="ProtNLM"/>
    </source>
</evidence>
<accession>A0AAV3Q136</accession>
<name>A0AAV3Q136_LITER</name>
<dbReference type="Proteomes" id="UP001454036">
    <property type="component" value="Unassembled WGS sequence"/>
</dbReference>
<dbReference type="AlphaFoldDB" id="A0AAV3Q136"/>
<protein>
    <recommendedName>
        <fullName evidence="3">DUF4283 domain-containing protein</fullName>
    </recommendedName>
</protein>
<reference evidence="1 2" key="1">
    <citation type="submission" date="2024-01" db="EMBL/GenBank/DDBJ databases">
        <title>The complete chloroplast genome sequence of Lithospermum erythrorhizon: insights into the phylogenetic relationship among Boraginaceae species and the maternal lineages of purple gromwells.</title>
        <authorList>
            <person name="Okada T."/>
            <person name="Watanabe K."/>
        </authorList>
    </citation>
    <scope>NUCLEOTIDE SEQUENCE [LARGE SCALE GENOMIC DNA]</scope>
</reference>
<comment type="caution">
    <text evidence="1">The sequence shown here is derived from an EMBL/GenBank/DDBJ whole genome shotgun (WGS) entry which is preliminary data.</text>
</comment>
<keyword evidence="2" id="KW-1185">Reference proteome</keyword>
<evidence type="ECO:0000313" key="2">
    <source>
        <dbReference type="Proteomes" id="UP001454036"/>
    </source>
</evidence>
<gene>
    <name evidence="1" type="ORF">LIER_14348</name>
</gene>